<dbReference type="PANTHER" id="PTHR14614:SF132">
    <property type="entry name" value="PROTEIN-LYSINE METHYLTRANSFERASE C42C1.13"/>
    <property type="match status" value="1"/>
</dbReference>
<feature type="domain" description="Methyltransferase" evidence="1">
    <location>
        <begin position="88"/>
        <end position="175"/>
    </location>
</feature>
<dbReference type="EMBL" id="NHNI01000003">
    <property type="protein sequence ID" value="OZY83887.1"/>
    <property type="molecule type" value="Genomic_DNA"/>
</dbReference>
<gene>
    <name evidence="2" type="ORF">CBP51_18940</name>
</gene>
<dbReference type="Proteomes" id="UP000216101">
    <property type="component" value="Unassembled WGS sequence"/>
</dbReference>
<sequence>MPACRLLGEAGCPMRIANKGFIVPELIAPPVKHTLSAYGVWLFTDKNPTLKKIKKRVAPSVHGDRHWDSSYLLMDYFSEHRPRKNTRVLDVGCGWGPTSIFFALQGCKVTGMDVDTDVFPFLDAQADLNAVKVEKLICSMKQMKKKDLANYDVIVGGDICFWDELADEWFAMLKRAASAGVKKLVLADPGRQPFLDLIDKCDKKWPTEHLIWLALQPKKFEGSLMIVTLND</sequence>
<dbReference type="Gene3D" id="3.40.50.150">
    <property type="entry name" value="Vaccinia Virus protein VP39"/>
    <property type="match status" value="1"/>
</dbReference>
<comment type="caution">
    <text evidence="2">The sequence shown here is derived from an EMBL/GenBank/DDBJ whole genome shotgun (WGS) entry which is preliminary data.</text>
</comment>
<dbReference type="CDD" id="cd02440">
    <property type="entry name" value="AdoMet_MTases"/>
    <property type="match status" value="1"/>
</dbReference>
<evidence type="ECO:0000259" key="1">
    <source>
        <dbReference type="Pfam" id="PF13649"/>
    </source>
</evidence>
<evidence type="ECO:0000313" key="2">
    <source>
        <dbReference type="EMBL" id="OZY83887.1"/>
    </source>
</evidence>
<dbReference type="SUPFAM" id="SSF53335">
    <property type="entry name" value="S-adenosyl-L-methionine-dependent methyltransferases"/>
    <property type="match status" value="1"/>
</dbReference>
<reference evidence="3" key="1">
    <citation type="submission" date="2017-05" db="EMBL/GenBank/DDBJ databases">
        <authorList>
            <person name="Barney B.M."/>
        </authorList>
    </citation>
    <scope>NUCLEOTIDE SEQUENCE [LARGE SCALE GENOMIC DNA]</scope>
    <source>
        <strain evidence="3">PSBB022</strain>
    </source>
</reference>
<organism evidence="2 3">
    <name type="scientific">Cellvibrio mixtus</name>
    <dbReference type="NCBI Taxonomy" id="39650"/>
    <lineage>
        <taxon>Bacteria</taxon>
        <taxon>Pseudomonadati</taxon>
        <taxon>Pseudomonadota</taxon>
        <taxon>Gammaproteobacteria</taxon>
        <taxon>Cellvibrionales</taxon>
        <taxon>Cellvibrionaceae</taxon>
        <taxon>Cellvibrio</taxon>
    </lineage>
</organism>
<name>A0A266Q1Y4_9GAMM</name>
<protein>
    <recommendedName>
        <fullName evidence="1">Methyltransferase domain-containing protein</fullName>
    </recommendedName>
</protein>
<dbReference type="AlphaFoldDB" id="A0A266Q1Y4"/>
<keyword evidence="3" id="KW-1185">Reference proteome</keyword>
<dbReference type="InterPro" id="IPR019410">
    <property type="entry name" value="Methyltransf_16"/>
</dbReference>
<dbReference type="Pfam" id="PF13649">
    <property type="entry name" value="Methyltransf_25"/>
    <property type="match status" value="1"/>
</dbReference>
<dbReference type="PANTHER" id="PTHR14614">
    <property type="entry name" value="HEPATOCELLULAR CARCINOMA-ASSOCIATED ANTIGEN"/>
    <property type="match status" value="1"/>
</dbReference>
<proteinExistence type="predicted"/>
<dbReference type="InterPro" id="IPR029063">
    <property type="entry name" value="SAM-dependent_MTases_sf"/>
</dbReference>
<evidence type="ECO:0000313" key="3">
    <source>
        <dbReference type="Proteomes" id="UP000216101"/>
    </source>
</evidence>
<dbReference type="InterPro" id="IPR041698">
    <property type="entry name" value="Methyltransf_25"/>
</dbReference>
<accession>A0A266Q1Y4</accession>